<keyword evidence="5" id="KW-0496">Mitochondrion</keyword>
<organism evidence="8 9">
    <name type="scientific">Cladophialophora carrionii CBS 160.54</name>
    <dbReference type="NCBI Taxonomy" id="1279043"/>
    <lineage>
        <taxon>Eukaryota</taxon>
        <taxon>Fungi</taxon>
        <taxon>Dikarya</taxon>
        <taxon>Ascomycota</taxon>
        <taxon>Pezizomycotina</taxon>
        <taxon>Eurotiomycetes</taxon>
        <taxon>Chaetothyriomycetidae</taxon>
        <taxon>Chaetothyriales</taxon>
        <taxon>Herpotrichiellaceae</taxon>
        <taxon>Cladophialophora</taxon>
    </lineage>
</organism>
<dbReference type="InterPro" id="IPR051035">
    <property type="entry name" value="Mito_inheritance_9"/>
</dbReference>
<dbReference type="InterPro" id="IPR011009">
    <property type="entry name" value="Kinase-like_dom_sf"/>
</dbReference>
<reference evidence="8 9" key="1">
    <citation type="submission" date="2013-03" db="EMBL/GenBank/DDBJ databases">
        <title>The Genome Sequence of Cladophialophora carrionii CBS 160.54.</title>
        <authorList>
            <consortium name="The Broad Institute Genomics Platform"/>
            <person name="Cuomo C."/>
            <person name="de Hoog S."/>
            <person name="Gorbushina A."/>
            <person name="Walker B."/>
            <person name="Young S.K."/>
            <person name="Zeng Q."/>
            <person name="Gargeya S."/>
            <person name="Fitzgerald M."/>
            <person name="Haas B."/>
            <person name="Abouelleil A."/>
            <person name="Allen A.W."/>
            <person name="Alvarado L."/>
            <person name="Arachchi H.M."/>
            <person name="Berlin A.M."/>
            <person name="Chapman S.B."/>
            <person name="Gainer-Dewar J."/>
            <person name="Goldberg J."/>
            <person name="Griggs A."/>
            <person name="Gujja S."/>
            <person name="Hansen M."/>
            <person name="Howarth C."/>
            <person name="Imamovic A."/>
            <person name="Ireland A."/>
            <person name="Larimer J."/>
            <person name="McCowan C."/>
            <person name="Murphy C."/>
            <person name="Pearson M."/>
            <person name="Poon T.W."/>
            <person name="Priest M."/>
            <person name="Roberts A."/>
            <person name="Saif S."/>
            <person name="Shea T."/>
            <person name="Sisk P."/>
            <person name="Sykes S."/>
            <person name="Wortman J."/>
            <person name="Nusbaum C."/>
            <person name="Birren B."/>
        </authorList>
    </citation>
    <scope>NUCLEOTIDE SEQUENCE [LARGE SCALE GENOMIC DNA]</scope>
    <source>
        <strain evidence="8 9">CBS 160.54</strain>
    </source>
</reference>
<evidence type="ECO:0000256" key="5">
    <source>
        <dbReference type="ARBA" id="ARBA00023128"/>
    </source>
</evidence>
<dbReference type="OrthoDB" id="2831558at2759"/>
<proteinExistence type="inferred from homology"/>
<evidence type="ECO:0000256" key="6">
    <source>
        <dbReference type="ARBA" id="ARBA00031849"/>
    </source>
</evidence>
<keyword evidence="4" id="KW-0809">Transit peptide</keyword>
<dbReference type="Pfam" id="PF01636">
    <property type="entry name" value="APH"/>
    <property type="match status" value="1"/>
</dbReference>
<dbReference type="Proteomes" id="UP000030678">
    <property type="component" value="Unassembled WGS sequence"/>
</dbReference>
<dbReference type="SUPFAM" id="SSF56112">
    <property type="entry name" value="Protein kinase-like (PK-like)"/>
    <property type="match status" value="1"/>
</dbReference>
<accession>V9D581</accession>
<evidence type="ECO:0000256" key="3">
    <source>
        <dbReference type="ARBA" id="ARBA00016197"/>
    </source>
</evidence>
<name>V9D581_9EURO</name>
<evidence type="ECO:0000313" key="8">
    <source>
        <dbReference type="EMBL" id="ETI22030.1"/>
    </source>
</evidence>
<evidence type="ECO:0000259" key="7">
    <source>
        <dbReference type="Pfam" id="PF01636"/>
    </source>
</evidence>
<dbReference type="EMBL" id="KB822706">
    <property type="protein sequence ID" value="ETI22030.1"/>
    <property type="molecule type" value="Genomic_DNA"/>
</dbReference>
<dbReference type="Gene3D" id="3.90.1200.10">
    <property type="match status" value="1"/>
</dbReference>
<dbReference type="InterPro" id="IPR002575">
    <property type="entry name" value="Aminoglycoside_PTrfase"/>
</dbReference>
<dbReference type="VEuPathDB" id="FungiDB:G647_06100"/>
<dbReference type="RefSeq" id="XP_008728647.1">
    <property type="nucleotide sequence ID" value="XM_008730425.1"/>
</dbReference>
<comment type="subcellular location">
    <subcellularLocation>
        <location evidence="1">Mitochondrion</location>
    </subcellularLocation>
</comment>
<comment type="similarity">
    <text evidence="2">Belongs to the AIM9 family.</text>
</comment>
<dbReference type="HOGENOM" id="CLU_019189_1_1_1"/>
<protein>
    <recommendedName>
        <fullName evidence="3">Altered inheritance of mitochondria protein 9, mitochondrial</fullName>
    </recommendedName>
    <alternativeName>
        <fullName evidence="6">Found in mitochondrial proteome protein 29</fullName>
    </alternativeName>
</protein>
<sequence length="399" mass="45872">MEMAAGVQLFKMWDHVEERCKLAVIEKLAKWESQLMSIKFPAYGCLYPRHFLPDNERKSDVPSDIDQSGSYCIGRFCDPAWSAAPENATLAPWLSLTEFGTALAQREIHRISQEPQGVHTVNHRGTAAEHVLLLETTIEVMKVVGTHSDLLHHSRPTLCHTDLHMGNIFVSEDDPSEISAFIDWQFIQIGPMFLQARWPVFLTPPKDYPVGIVKPKLPDDYEDLDEEGKKEADYRFKQAMTAKAYEIRCLLDNKDAYDAMQVPRVYRELFIRCGNTWEEGPAPLRECLIAISNNWHELGLPGECPYTFQAADIQKHEKQFEDYKEWHLAREFAKEYLDTDADGWIPPEIDFNRKQEQNKALFALYVERVAGQMSQEKIGMMGPFPPTEPAQPPFNPMLR</sequence>
<dbReference type="PANTHER" id="PTHR36091">
    <property type="entry name" value="ALTERED INHERITANCE OF MITOCHONDRIA PROTEIN 9, MITOCHONDRIAL"/>
    <property type="match status" value="1"/>
</dbReference>
<evidence type="ECO:0000313" key="9">
    <source>
        <dbReference type="Proteomes" id="UP000030678"/>
    </source>
</evidence>
<dbReference type="PANTHER" id="PTHR36091:SF1">
    <property type="entry name" value="ALTERED INHERITANCE OF MITOCHONDRIA PROTEIN 9, MITOCHONDRIAL"/>
    <property type="match status" value="1"/>
</dbReference>
<evidence type="ECO:0000256" key="1">
    <source>
        <dbReference type="ARBA" id="ARBA00004173"/>
    </source>
</evidence>
<dbReference type="AlphaFoldDB" id="V9D581"/>
<evidence type="ECO:0000256" key="2">
    <source>
        <dbReference type="ARBA" id="ARBA00005543"/>
    </source>
</evidence>
<dbReference type="GO" id="GO:0005739">
    <property type="term" value="C:mitochondrion"/>
    <property type="evidence" value="ECO:0007669"/>
    <property type="project" value="UniProtKB-SubCell"/>
</dbReference>
<dbReference type="GeneID" id="19984593"/>
<feature type="domain" description="Aminoglycoside phosphotransferase" evidence="7">
    <location>
        <begin position="148"/>
        <end position="192"/>
    </location>
</feature>
<evidence type="ECO:0000256" key="4">
    <source>
        <dbReference type="ARBA" id="ARBA00022946"/>
    </source>
</evidence>
<gene>
    <name evidence="8" type="ORF">G647_06100</name>
</gene>